<evidence type="ECO:0000313" key="2">
    <source>
        <dbReference type="EMBL" id="ATG84350.1"/>
    </source>
</evidence>
<organism evidence="2">
    <name type="scientific">Grapevine leafroll-associated virus 3</name>
    <dbReference type="NCBI Taxonomy" id="55951"/>
    <lineage>
        <taxon>Viruses</taxon>
        <taxon>Riboviria</taxon>
        <taxon>Orthornavirae</taxon>
        <taxon>Kitrinoviricota</taxon>
        <taxon>Alsuviricetes</taxon>
        <taxon>Martellivirales</taxon>
        <taxon>Closteroviridae</taxon>
        <taxon>Ampelovirus</taxon>
        <taxon>Ampelovirus trivitis</taxon>
    </lineage>
</organism>
<keyword evidence="1" id="KW-0472">Membrane</keyword>
<gene>
    <name evidence="2" type="primary">ORF2</name>
</gene>
<dbReference type="EMBL" id="KY073324">
    <property type="protein sequence ID" value="ATG84350.1"/>
    <property type="molecule type" value="Genomic_RNA"/>
</dbReference>
<sequence length="51" mass="6077">MYSSGFFFWSWVTLPTFVGVYMWRILFSYFLDKRHVRYSASSFASFSLVTG</sequence>
<evidence type="ECO:0000256" key="1">
    <source>
        <dbReference type="SAM" id="Phobius"/>
    </source>
</evidence>
<name>A0A2R2Y3J9_9CLOS</name>
<keyword evidence="1" id="KW-1133">Transmembrane helix</keyword>
<proteinExistence type="predicted"/>
<accession>A0A2R2Y3J9</accession>
<protein>
    <submittedName>
        <fullName evidence="2">6 kDa protein</fullName>
    </submittedName>
</protein>
<feature type="transmembrane region" description="Helical" evidence="1">
    <location>
        <begin position="6"/>
        <end position="27"/>
    </location>
</feature>
<reference evidence="2" key="1">
    <citation type="submission" date="2016-10" db="EMBL/GenBank/DDBJ databases">
        <title>Deep sequencing analysis of viruses infecting grapevines: Discovery of two new groups of novel genetic variants of grapevine leafroll-associated virus 3.</title>
        <authorList>
            <person name="Xiao H."/>
            <person name="Meng B."/>
        </authorList>
    </citation>
    <scope>NUCLEOTIDE SEQUENCE</scope>
    <source>
        <strain evidence="2">8415B</strain>
    </source>
</reference>
<keyword evidence="1" id="KW-0812">Transmembrane</keyword>